<keyword evidence="2" id="KW-1185">Reference proteome</keyword>
<name>A0AC61MP02_9FIRM</name>
<protein>
    <submittedName>
        <fullName evidence="1">Uncharacterized protein</fullName>
    </submittedName>
</protein>
<dbReference type="Proteomes" id="UP000595814">
    <property type="component" value="Chromosome"/>
</dbReference>
<proteinExistence type="predicted"/>
<dbReference type="EMBL" id="CP066744">
    <property type="protein sequence ID" value="QQK07240.1"/>
    <property type="molecule type" value="Genomic_DNA"/>
</dbReference>
<evidence type="ECO:0000313" key="1">
    <source>
        <dbReference type="EMBL" id="QQK07240.1"/>
    </source>
</evidence>
<organism evidence="1 2">
    <name type="scientific">Miniphocaeibacter halophilus</name>
    <dbReference type="NCBI Taxonomy" id="2931922"/>
    <lineage>
        <taxon>Bacteria</taxon>
        <taxon>Bacillati</taxon>
        <taxon>Bacillota</taxon>
        <taxon>Tissierellia</taxon>
        <taxon>Tissierellales</taxon>
        <taxon>Peptoniphilaceae</taxon>
        <taxon>Miniphocaeibacter</taxon>
    </lineage>
</organism>
<reference evidence="1 2" key="1">
    <citation type="journal article" date="2022" name="Int. J. Syst. Evol. Microbiol.">
        <title>Miniphocaeibacter halophilus sp. nov., an ammonium-tolerant acetate-producing bacterium isolated from a biogas system.</title>
        <authorList>
            <person name="Schnurer A."/>
            <person name="Singh A."/>
            <person name="Bi S."/>
            <person name="Qiao W."/>
            <person name="Westerholm M."/>
        </authorList>
    </citation>
    <scope>NUCLEOTIDE SEQUENCE [LARGE SCALE GENOMIC DNA]</scope>
    <source>
        <strain evidence="1 2">AMB_01</strain>
    </source>
</reference>
<gene>
    <name evidence="1" type="ORF">JFY71_07890</name>
</gene>
<evidence type="ECO:0000313" key="2">
    <source>
        <dbReference type="Proteomes" id="UP000595814"/>
    </source>
</evidence>
<sequence length="238" mass="26381">MNISIRKISAIAGLKLKIFSRNTYYIMSPFLVILLGLIFGYFFKGAIPGYSFIMTVGFNISMVGISLTAAMVAEEKEKHTLRALMTSSITGGDYLLGSALIPFLVMLITALVTPLVTQFSYSNINIPMYLLLNIIGIISMILIGFIFGIFGKSQAQVSTTTMPIILILVMLPTFSMFSEFIEKISMLTISGVLDSYLNGMIENINYALSTKDWIVLAAWVIIPAIIFIYVYRKNGIDE</sequence>
<accession>A0AC61MP02</accession>